<evidence type="ECO:0000259" key="3">
    <source>
        <dbReference type="PROSITE" id="PS51832"/>
    </source>
</evidence>
<dbReference type="Gene3D" id="1.10.3210.10">
    <property type="entry name" value="Hypothetical protein af1432"/>
    <property type="match status" value="1"/>
</dbReference>
<dbReference type="AlphaFoldDB" id="A0A2G3DZH0"/>
<reference evidence="4 5" key="2">
    <citation type="submission" date="2017-10" db="EMBL/GenBank/DDBJ databases">
        <authorList>
            <person name="Banno H."/>
            <person name="Chua N.-H."/>
        </authorList>
    </citation>
    <scope>NUCLEOTIDE SEQUENCE [LARGE SCALE GENOMIC DNA]</scope>
    <source>
        <strain evidence="4 5">JK623</strain>
    </source>
</reference>
<dbReference type="NCBIfam" id="TIGR00277">
    <property type="entry name" value="HDIG"/>
    <property type="match status" value="1"/>
</dbReference>
<evidence type="ECO:0000313" key="5">
    <source>
        <dbReference type="Proteomes" id="UP000224563"/>
    </source>
</evidence>
<accession>A0A2G3DZH0</accession>
<proteinExistence type="predicted"/>
<feature type="domain" description="HD-GYP" evidence="3">
    <location>
        <begin position="153"/>
        <end position="350"/>
    </location>
</feature>
<sequence length="392" mass="44517">MRTLTPHELQPGMILVGTVKTQTGQILGEAGGEVTRQLINRMKLYRVDFAQVEDDPHQAVAEVVEQTLSASEQPVVEEPVKPEPVKPERPTMEHTYIKESKTAKQRVAESPQFMGFQMEYYHAISVLKDAFAAAIDKGTPLNPEELLESIKPLYQKRDTIVELFDMLNNLRALDDTIYAHSINVALVARMIGRWLRIDKQSLDIITEAGLIHDIGKCLIPEEVLNKQGKLTDEEFDLIRSHPKLGYKLIKGMDLDSRIKKATLQHHERCDGSGYPTGLDEDNIDEVAMIIAIADVYDAMTAARSYRIPLCAFQVIAKFEEEGFQKYPIKFIMTFLRQIAMTYQSNRVVLNDGRSCKIIMLNKNDLSRPMVKFDDNSIIDLSHTRDLFIKAII</sequence>
<dbReference type="PROSITE" id="PS51831">
    <property type="entry name" value="HD"/>
    <property type="match status" value="1"/>
</dbReference>
<name>A0A2G3DZH0_9FIRM</name>
<feature type="region of interest" description="Disordered" evidence="1">
    <location>
        <begin position="71"/>
        <end position="90"/>
    </location>
</feature>
<dbReference type="SMART" id="SM00471">
    <property type="entry name" value="HDc"/>
    <property type="match status" value="1"/>
</dbReference>
<dbReference type="SUPFAM" id="SSF109604">
    <property type="entry name" value="HD-domain/PDEase-like"/>
    <property type="match status" value="1"/>
</dbReference>
<feature type="domain" description="HD" evidence="2">
    <location>
        <begin position="177"/>
        <end position="299"/>
    </location>
</feature>
<organism evidence="4 5">
    <name type="scientific">Agathobacter ruminis</name>
    <dbReference type="NCBI Taxonomy" id="1712665"/>
    <lineage>
        <taxon>Bacteria</taxon>
        <taxon>Bacillati</taxon>
        <taxon>Bacillota</taxon>
        <taxon>Clostridia</taxon>
        <taxon>Lachnospirales</taxon>
        <taxon>Lachnospiraceae</taxon>
        <taxon>Agathobacter</taxon>
    </lineage>
</organism>
<protein>
    <submittedName>
        <fullName evidence="4">Uncharacterized protein</fullName>
    </submittedName>
</protein>
<feature type="compositionally biased region" description="Basic and acidic residues" evidence="1">
    <location>
        <begin position="78"/>
        <end position="90"/>
    </location>
</feature>
<dbReference type="InterPro" id="IPR006675">
    <property type="entry name" value="HDIG_dom"/>
</dbReference>
<dbReference type="RefSeq" id="WP_099386953.1">
    <property type="nucleotide sequence ID" value="NZ_JANSWH010000101.1"/>
</dbReference>
<dbReference type="InterPro" id="IPR003607">
    <property type="entry name" value="HD/PDEase_dom"/>
</dbReference>
<dbReference type="InterPro" id="IPR006674">
    <property type="entry name" value="HD_domain"/>
</dbReference>
<dbReference type="Pfam" id="PF13487">
    <property type="entry name" value="HD_5"/>
    <property type="match status" value="1"/>
</dbReference>
<evidence type="ECO:0000313" key="4">
    <source>
        <dbReference type="EMBL" id="PHU36432.1"/>
    </source>
</evidence>
<dbReference type="PROSITE" id="PS51832">
    <property type="entry name" value="HD_GYP"/>
    <property type="match status" value="1"/>
</dbReference>
<dbReference type="CDD" id="cd00077">
    <property type="entry name" value="HDc"/>
    <property type="match status" value="1"/>
</dbReference>
<dbReference type="InterPro" id="IPR037522">
    <property type="entry name" value="HD_GYP_dom"/>
</dbReference>
<dbReference type="EMBL" id="PDYG01000134">
    <property type="protein sequence ID" value="PHU36432.1"/>
    <property type="molecule type" value="Genomic_DNA"/>
</dbReference>
<dbReference type="PANTHER" id="PTHR43155:SF2">
    <property type="entry name" value="CYCLIC DI-GMP PHOSPHODIESTERASE PA4108"/>
    <property type="match status" value="1"/>
</dbReference>
<evidence type="ECO:0000256" key="1">
    <source>
        <dbReference type="SAM" id="MobiDB-lite"/>
    </source>
</evidence>
<keyword evidence="5" id="KW-1185">Reference proteome</keyword>
<comment type="caution">
    <text evidence="4">The sequence shown here is derived from an EMBL/GenBank/DDBJ whole genome shotgun (WGS) entry which is preliminary data.</text>
</comment>
<dbReference type="PANTHER" id="PTHR43155">
    <property type="entry name" value="CYCLIC DI-GMP PHOSPHODIESTERASE PA4108-RELATED"/>
    <property type="match status" value="1"/>
</dbReference>
<evidence type="ECO:0000259" key="2">
    <source>
        <dbReference type="PROSITE" id="PS51831"/>
    </source>
</evidence>
<gene>
    <name evidence="4" type="ORF">CSX02_12690</name>
</gene>
<dbReference type="Proteomes" id="UP000224563">
    <property type="component" value="Unassembled WGS sequence"/>
</dbReference>
<reference evidence="4 5" key="1">
    <citation type="submission" date="2017-10" db="EMBL/GenBank/DDBJ databases">
        <title>Resolving the taxonomy of Roseburia spp., Eubacterium rectale and Agathobacter spp. through phylogenomic analysis.</title>
        <authorList>
            <person name="Sheridan P.O."/>
            <person name="Walker A.W."/>
            <person name="Duncan S.H."/>
            <person name="Scott K.P."/>
            <person name="Toole P.W.O."/>
            <person name="Luis P."/>
            <person name="Flint H.J."/>
        </authorList>
    </citation>
    <scope>NUCLEOTIDE SEQUENCE [LARGE SCALE GENOMIC DNA]</scope>
    <source>
        <strain evidence="4 5">JK623</strain>
    </source>
</reference>